<name>A0A316BZJ6_PSESE</name>
<evidence type="ECO:0000256" key="1">
    <source>
        <dbReference type="SAM" id="MobiDB-lite"/>
    </source>
</evidence>
<sequence>MGETQPPEKVPVPEENPSVERQAVPEKPPVPQEKPQKPDSKGEAHDNRPAQPVDPRSTASRSAIMPAGEVACRKRLDGLGVEFEEREPESDPSGCALPYPIAVKSFGKTVGITPDALMDCAMAEAAARFATGIVSPAAKTTYGAELKSVSQASAYVCRPRNGSTKLSEHAFGNALDIARFILADGTAIDIGPTPDPKAAKFLADIRESACGPFKTVLGPGSDADHERHFHLDLAPRRNGGTFCQ</sequence>
<comment type="caution">
    <text evidence="3">The sequence shown here is derived from an EMBL/GenBank/DDBJ whole genome shotgun (WGS) entry which is preliminary data.</text>
</comment>
<evidence type="ECO:0000259" key="2">
    <source>
        <dbReference type="Pfam" id="PF06904"/>
    </source>
</evidence>
<dbReference type="STRING" id="1192868.GCA_000304395_01710"/>
<reference evidence="3 4" key="1">
    <citation type="submission" date="2018-05" db="EMBL/GenBank/DDBJ databases">
        <title>Genomic Encyclopedia of Type Strains, Phase IV (KMG-IV): sequencing the most valuable type-strain genomes for metagenomic binning, comparative biology and taxonomic classification.</title>
        <authorList>
            <person name="Goeker M."/>
        </authorList>
    </citation>
    <scope>NUCLEOTIDE SEQUENCE [LARGE SCALE GENOMIC DNA]</scope>
    <source>
        <strain evidence="3 4">DSM 6986</strain>
    </source>
</reference>
<feature type="region of interest" description="Disordered" evidence="1">
    <location>
        <begin position="1"/>
        <end position="66"/>
    </location>
</feature>
<feature type="compositionally biased region" description="Basic and acidic residues" evidence="1">
    <location>
        <begin position="34"/>
        <end position="48"/>
    </location>
</feature>
<feature type="compositionally biased region" description="Low complexity" evidence="1">
    <location>
        <begin position="1"/>
        <end position="20"/>
    </location>
</feature>
<dbReference type="Proteomes" id="UP000245396">
    <property type="component" value="Unassembled WGS sequence"/>
</dbReference>
<feature type="domain" description="Extensin-like C-terminal" evidence="2">
    <location>
        <begin position="71"/>
        <end position="244"/>
    </location>
</feature>
<dbReference type="InterPro" id="IPR009683">
    <property type="entry name" value="Extensin-like_C"/>
</dbReference>
<evidence type="ECO:0000313" key="3">
    <source>
        <dbReference type="EMBL" id="PWJ80520.1"/>
    </source>
</evidence>
<dbReference type="EMBL" id="QGGG01000012">
    <property type="protein sequence ID" value="PWJ80520.1"/>
    <property type="molecule type" value="Genomic_DNA"/>
</dbReference>
<dbReference type="Pfam" id="PF06904">
    <property type="entry name" value="Extensin-like_C"/>
    <property type="match status" value="1"/>
</dbReference>
<gene>
    <name evidence="3" type="ORF">C7441_11260</name>
</gene>
<organism evidence="3 4">
    <name type="scientific">Pseudaminobacter salicylatoxidans</name>
    <dbReference type="NCBI Taxonomy" id="93369"/>
    <lineage>
        <taxon>Bacteria</taxon>
        <taxon>Pseudomonadati</taxon>
        <taxon>Pseudomonadota</taxon>
        <taxon>Alphaproteobacteria</taxon>
        <taxon>Hyphomicrobiales</taxon>
        <taxon>Phyllobacteriaceae</taxon>
        <taxon>Pseudaminobacter</taxon>
    </lineage>
</organism>
<protein>
    <recommendedName>
        <fullName evidence="2">Extensin-like C-terminal domain-containing protein</fullName>
    </recommendedName>
</protein>
<proteinExistence type="predicted"/>
<dbReference type="AlphaFoldDB" id="A0A316BZJ6"/>
<evidence type="ECO:0000313" key="4">
    <source>
        <dbReference type="Proteomes" id="UP000245396"/>
    </source>
</evidence>
<accession>A0A316BZJ6</accession>
<keyword evidence="4" id="KW-1185">Reference proteome</keyword>